<feature type="chain" id="PRO_5046559172" evidence="6">
    <location>
        <begin position="21"/>
        <end position="475"/>
    </location>
</feature>
<feature type="domain" description="RagB/SusD" evidence="7">
    <location>
        <begin position="324"/>
        <end position="474"/>
    </location>
</feature>
<dbReference type="CDD" id="cd08977">
    <property type="entry name" value="SusD"/>
    <property type="match status" value="1"/>
</dbReference>
<dbReference type="InterPro" id="IPR012944">
    <property type="entry name" value="SusD_RagB_dom"/>
</dbReference>
<dbReference type="RefSeq" id="WP_320186428.1">
    <property type="nucleotide sequence ID" value="NZ_CP138332.1"/>
</dbReference>
<keyword evidence="10" id="KW-1185">Reference proteome</keyword>
<protein>
    <submittedName>
        <fullName evidence="9">RagB/SusD family nutrient uptake outer membrane protein</fullName>
    </submittedName>
</protein>
<dbReference type="InterPro" id="IPR033985">
    <property type="entry name" value="SusD-like_N"/>
</dbReference>
<evidence type="ECO:0000256" key="3">
    <source>
        <dbReference type="ARBA" id="ARBA00022729"/>
    </source>
</evidence>
<organism evidence="9 10">
    <name type="scientific">Sphingobacterium bambusae</name>
    <dbReference type="NCBI Taxonomy" id="662858"/>
    <lineage>
        <taxon>Bacteria</taxon>
        <taxon>Pseudomonadati</taxon>
        <taxon>Bacteroidota</taxon>
        <taxon>Sphingobacteriia</taxon>
        <taxon>Sphingobacteriales</taxon>
        <taxon>Sphingobacteriaceae</taxon>
        <taxon>Sphingobacterium</taxon>
    </lineage>
</organism>
<dbReference type="Pfam" id="PF14322">
    <property type="entry name" value="SusD-like_3"/>
    <property type="match status" value="1"/>
</dbReference>
<keyword evidence="4" id="KW-0472">Membrane</keyword>
<dbReference type="Pfam" id="PF07980">
    <property type="entry name" value="SusD_RagB"/>
    <property type="match status" value="1"/>
</dbReference>
<evidence type="ECO:0000256" key="2">
    <source>
        <dbReference type="ARBA" id="ARBA00006275"/>
    </source>
</evidence>
<name>A0ABW6BKG9_9SPHI</name>
<keyword evidence="5" id="KW-0998">Cell outer membrane</keyword>
<evidence type="ECO:0000256" key="5">
    <source>
        <dbReference type="ARBA" id="ARBA00023237"/>
    </source>
</evidence>
<feature type="signal peptide" evidence="6">
    <location>
        <begin position="1"/>
        <end position="20"/>
    </location>
</feature>
<feature type="domain" description="SusD-like N-terminal" evidence="8">
    <location>
        <begin position="103"/>
        <end position="225"/>
    </location>
</feature>
<evidence type="ECO:0000313" key="10">
    <source>
        <dbReference type="Proteomes" id="UP001597525"/>
    </source>
</evidence>
<proteinExistence type="inferred from homology"/>
<dbReference type="InterPro" id="IPR011990">
    <property type="entry name" value="TPR-like_helical_dom_sf"/>
</dbReference>
<comment type="caution">
    <text evidence="9">The sequence shown here is derived from an EMBL/GenBank/DDBJ whole genome shotgun (WGS) entry which is preliminary data.</text>
</comment>
<evidence type="ECO:0000259" key="8">
    <source>
        <dbReference type="Pfam" id="PF14322"/>
    </source>
</evidence>
<dbReference type="EMBL" id="JBHUPB010000012">
    <property type="protein sequence ID" value="MFD2969215.1"/>
    <property type="molecule type" value="Genomic_DNA"/>
</dbReference>
<keyword evidence="3 6" id="KW-0732">Signal</keyword>
<sequence length="475" mass="52992">MKNKYVGRWVMMLILPCLLAACSENVLDLVPVTQRTVTNFYNNESQINAGVNGAYGLLQRQGQYGSGLIVLGEIPSDNTYSEVPANDGGNYGQLDLFSTIALNTVVNSAWTHTYRGIQQCNVILNRIEPVMMDETIKNHRRGEMLFLRALSYFNLVRVFGDVPLVINETTNVNEYFGQGRTPRAEVYRQILSDLAESVALLPPNADRQARATLGAALALQGKVLLTLRQYDEAIVVLNQVLSLGYRLLPDPEDVFDPSNKNNQEMIFSVQFASGVNGNTEGSLAFQLFSPSGSVGGAKGHNLPTREMYELYSQQDLRRQAYVGLRNNGVVFTRKFRQTSNDPVDGGSNVAVLRYPDVLLMLAECYNEAPNRNPARVAELLDQVRFRAGLTSPTNTTDQSTLREAISLERRLEFVGEGHRWFDLIRTDRAIEVMNAYFSRTPGFQNIRINANHLVQPIPQSQINADPATLQNTGYN</sequence>
<dbReference type="PROSITE" id="PS51257">
    <property type="entry name" value="PROKAR_LIPOPROTEIN"/>
    <property type="match status" value="1"/>
</dbReference>
<evidence type="ECO:0000259" key="7">
    <source>
        <dbReference type="Pfam" id="PF07980"/>
    </source>
</evidence>
<dbReference type="SUPFAM" id="SSF48452">
    <property type="entry name" value="TPR-like"/>
    <property type="match status" value="1"/>
</dbReference>
<accession>A0ABW6BKG9</accession>
<gene>
    <name evidence="9" type="ORF">ACFS7Y_17605</name>
</gene>
<evidence type="ECO:0000256" key="6">
    <source>
        <dbReference type="SAM" id="SignalP"/>
    </source>
</evidence>
<dbReference type="Gene3D" id="1.25.40.390">
    <property type="match status" value="1"/>
</dbReference>
<reference evidence="10" key="1">
    <citation type="journal article" date="2019" name="Int. J. Syst. Evol. Microbiol.">
        <title>The Global Catalogue of Microorganisms (GCM) 10K type strain sequencing project: providing services to taxonomists for standard genome sequencing and annotation.</title>
        <authorList>
            <consortium name="The Broad Institute Genomics Platform"/>
            <consortium name="The Broad Institute Genome Sequencing Center for Infectious Disease"/>
            <person name="Wu L."/>
            <person name="Ma J."/>
        </authorList>
    </citation>
    <scope>NUCLEOTIDE SEQUENCE [LARGE SCALE GENOMIC DNA]</scope>
    <source>
        <strain evidence="10">KCTC 22814</strain>
    </source>
</reference>
<comment type="similarity">
    <text evidence="2">Belongs to the SusD family.</text>
</comment>
<evidence type="ECO:0000256" key="1">
    <source>
        <dbReference type="ARBA" id="ARBA00004442"/>
    </source>
</evidence>
<comment type="subcellular location">
    <subcellularLocation>
        <location evidence="1">Cell outer membrane</location>
    </subcellularLocation>
</comment>
<dbReference type="Proteomes" id="UP001597525">
    <property type="component" value="Unassembled WGS sequence"/>
</dbReference>
<evidence type="ECO:0000256" key="4">
    <source>
        <dbReference type="ARBA" id="ARBA00023136"/>
    </source>
</evidence>
<evidence type="ECO:0000313" key="9">
    <source>
        <dbReference type="EMBL" id="MFD2969215.1"/>
    </source>
</evidence>